<dbReference type="Proteomes" id="UP000679691">
    <property type="component" value="Unassembled WGS sequence"/>
</dbReference>
<evidence type="ECO:0000313" key="2">
    <source>
        <dbReference type="Proteomes" id="UP000679691"/>
    </source>
</evidence>
<dbReference type="RefSeq" id="WP_353547163.1">
    <property type="nucleotide sequence ID" value="NZ_JAGKSB010000009.1"/>
</dbReference>
<name>A0A8T4HB56_9SPHI</name>
<comment type="caution">
    <text evidence="1">The sequence shown here is derived from an EMBL/GenBank/DDBJ whole genome shotgun (WGS) entry which is preliminary data.</text>
</comment>
<keyword evidence="2" id="KW-1185">Reference proteome</keyword>
<sequence length="62" mass="6808">MVRWILGLISLVMLGFVIYMVNAGDAKIKKNLDYQPVESRVNKDVPVDSLAADSVGNSSLKK</sequence>
<proteinExistence type="predicted"/>
<organism evidence="1 2">
    <name type="scientific">Rhinopithecimicrobium faecis</name>
    <dbReference type="NCBI Taxonomy" id="2820698"/>
    <lineage>
        <taxon>Bacteria</taxon>
        <taxon>Pseudomonadati</taxon>
        <taxon>Bacteroidota</taxon>
        <taxon>Sphingobacteriia</taxon>
        <taxon>Sphingobacteriales</taxon>
        <taxon>Sphingobacteriaceae</taxon>
        <taxon>Rhinopithecimicrobium</taxon>
    </lineage>
</organism>
<reference evidence="1" key="1">
    <citation type="submission" date="2021-03" db="EMBL/GenBank/DDBJ databases">
        <authorList>
            <person name="Lu T."/>
            <person name="Wang Q."/>
            <person name="Han X."/>
        </authorList>
    </citation>
    <scope>NUCLEOTIDE SEQUENCE</scope>
    <source>
        <strain evidence="1">WQ 2009</strain>
    </source>
</reference>
<gene>
    <name evidence="1" type="ORF">J5U18_08825</name>
</gene>
<protein>
    <submittedName>
        <fullName evidence="1">Uncharacterized protein</fullName>
    </submittedName>
</protein>
<dbReference type="EMBL" id="JAGKSB010000009">
    <property type="protein sequence ID" value="MBP3943663.1"/>
    <property type="molecule type" value="Genomic_DNA"/>
</dbReference>
<accession>A0A8T4HB56</accession>
<evidence type="ECO:0000313" key="1">
    <source>
        <dbReference type="EMBL" id="MBP3943663.1"/>
    </source>
</evidence>
<dbReference type="AlphaFoldDB" id="A0A8T4HB56"/>